<feature type="region of interest" description="Disordered" evidence="2">
    <location>
        <begin position="273"/>
        <end position="306"/>
    </location>
</feature>
<evidence type="ECO:0000256" key="2">
    <source>
        <dbReference type="SAM" id="MobiDB-lite"/>
    </source>
</evidence>
<feature type="region of interest" description="Disordered" evidence="2">
    <location>
        <begin position="1"/>
        <end position="143"/>
    </location>
</feature>
<feature type="region of interest" description="Disordered" evidence="2">
    <location>
        <begin position="576"/>
        <end position="608"/>
    </location>
</feature>
<dbReference type="RefSeq" id="XP_062659691.1">
    <property type="nucleotide sequence ID" value="XM_062805655.1"/>
</dbReference>
<feature type="compositionally biased region" description="Basic and acidic residues" evidence="2">
    <location>
        <begin position="1"/>
        <end position="11"/>
    </location>
</feature>
<feature type="compositionally biased region" description="Low complexity" evidence="2">
    <location>
        <begin position="590"/>
        <end position="599"/>
    </location>
</feature>
<sequence>MRPLSGDDAHGRACTSDPDGFSTFRLPTAPQMTYMLGDEATIGSSSQIPPAPQRRVKEQRAAPYTEHPEHSKPRVPTHHDFERNKESKARPTSSKGPVDALRHEDYDAPRAVSPFPRSADTPSLSQPLTPALLGASGPASALSSMSSRRNSLCLSEDLPSFPPSMRGGDIAVEDDEDDEERSEDPAGRGGEGDTSCDSSAMMDSGSAPQLVMPSIKMPSRRPFTDDGKRMGRLKVLIAGDSGVGKTSLIKAIVQSCEHIVHVDPITPSALLSASAMGRSTQTAGSGSPMSRKSRKQSARGSLSGTSQITEIYASTKPYPEWWSEVDDVPVLRRRKSLGDAVLDRNVCFVDTPGYGSGSSSMDTITPVAQYIEAHLQRINSNFLTDGDLLNLLGGEGGVQVDAVFYLVSNRLRPVDIEYLRQLYPLTNIIILLAQTDLMSPNQVAASKSQIHSQLKEASIRLFSFSLPASADTDNQGVYAISSAAGPDHETMDASLLMSPDYVQPLTPTELSALVSEVFTPAGVARLRHAVARKYVQWRKPDSPNHTPSLFSNPPSLTGNHALPLHLTNPFTSPTFTPTTGGGRPQNDILTPVGTNTNTSPGGGSGMGTPSSSYALARLADHTQREERLAQVRLANWAADLQRSLAREREQYAAVARRDRAVWLAERLGECVRDDGGEGGGGEGDGVEGGGLPVVVADHHRRHRSHGRDVARGRRHGGRRVRGGSGGDALAEQLGAWGLGYGPLEQQQAQGQGHNQCREHGAGDGQCQRHRQDPLGLLEVADELRHRGLLALEVLGSIGVLGGLALWVTRHYLHVQSPPAGWLPGEWERFWYGVR</sequence>
<dbReference type="Pfam" id="PF00735">
    <property type="entry name" value="Septin"/>
    <property type="match status" value="1"/>
</dbReference>
<accession>A0AAE0LSS5</accession>
<evidence type="ECO:0000313" key="4">
    <source>
        <dbReference type="EMBL" id="KAK3296177.1"/>
    </source>
</evidence>
<dbReference type="PROSITE" id="PS51719">
    <property type="entry name" value="G_SEPTIN"/>
    <property type="match status" value="1"/>
</dbReference>
<comment type="caution">
    <text evidence="4">The sequence shown here is derived from an EMBL/GenBank/DDBJ whole genome shotgun (WGS) entry which is preliminary data.</text>
</comment>
<feature type="region of interest" description="Disordered" evidence="2">
    <location>
        <begin position="699"/>
        <end position="725"/>
    </location>
</feature>
<dbReference type="Proteomes" id="UP001278766">
    <property type="component" value="Unassembled WGS sequence"/>
</dbReference>
<reference evidence="4" key="2">
    <citation type="submission" date="2023-06" db="EMBL/GenBank/DDBJ databases">
        <authorList>
            <consortium name="Lawrence Berkeley National Laboratory"/>
            <person name="Haridas S."/>
            <person name="Hensen N."/>
            <person name="Bonometti L."/>
            <person name="Westerberg I."/>
            <person name="Brannstrom I.O."/>
            <person name="Guillou S."/>
            <person name="Cros-Aarteil S."/>
            <person name="Calhoun S."/>
            <person name="Kuo A."/>
            <person name="Mondo S."/>
            <person name="Pangilinan J."/>
            <person name="Riley R."/>
            <person name="Labutti K."/>
            <person name="Andreopoulos B."/>
            <person name="Lipzen A."/>
            <person name="Chen C."/>
            <person name="Yanf M."/>
            <person name="Daum C."/>
            <person name="Ng V."/>
            <person name="Clum A."/>
            <person name="Steindorff A."/>
            <person name="Ohm R."/>
            <person name="Martin F."/>
            <person name="Silar P."/>
            <person name="Natvig D."/>
            <person name="Lalanne C."/>
            <person name="Gautier V."/>
            <person name="Ament-Velasquez S.L."/>
            <person name="Kruys A."/>
            <person name="Hutchinson M.I."/>
            <person name="Powell A.J."/>
            <person name="Barry K."/>
            <person name="Miller A.N."/>
            <person name="Grigoriev I.V."/>
            <person name="Debuchy R."/>
            <person name="Gladieux P."/>
            <person name="Thoren M.H."/>
            <person name="Johannesson H."/>
        </authorList>
    </citation>
    <scope>NUCLEOTIDE SEQUENCE</scope>
    <source>
        <strain evidence="4">CBS 168.71</strain>
    </source>
</reference>
<dbReference type="PANTHER" id="PTHR18884">
    <property type="entry name" value="SEPTIN"/>
    <property type="match status" value="1"/>
</dbReference>
<feature type="domain" description="Septin-type G" evidence="3">
    <location>
        <begin position="229"/>
        <end position="544"/>
    </location>
</feature>
<keyword evidence="1" id="KW-0547">Nucleotide-binding</keyword>
<dbReference type="EMBL" id="JAUEPN010000004">
    <property type="protein sequence ID" value="KAK3296177.1"/>
    <property type="molecule type" value="Genomic_DNA"/>
</dbReference>
<keyword evidence="1" id="KW-0342">GTP-binding</keyword>
<dbReference type="GO" id="GO:0005525">
    <property type="term" value="F:GTP binding"/>
    <property type="evidence" value="ECO:0007669"/>
    <property type="project" value="UniProtKB-KW"/>
</dbReference>
<protein>
    <submittedName>
        <fullName evidence="4">Septin-domain-containing protein</fullName>
    </submittedName>
</protein>
<dbReference type="InterPro" id="IPR027417">
    <property type="entry name" value="P-loop_NTPase"/>
</dbReference>
<dbReference type="AlphaFoldDB" id="A0AAE0LSS5"/>
<evidence type="ECO:0000259" key="3">
    <source>
        <dbReference type="PROSITE" id="PS51719"/>
    </source>
</evidence>
<dbReference type="InterPro" id="IPR046707">
    <property type="entry name" value="DUF6780"/>
</dbReference>
<evidence type="ECO:0000256" key="1">
    <source>
        <dbReference type="RuleBase" id="RU004560"/>
    </source>
</evidence>
<feature type="compositionally biased region" description="Basic and acidic residues" evidence="2">
    <location>
        <begin position="55"/>
        <end position="89"/>
    </location>
</feature>
<reference evidence="4" key="1">
    <citation type="journal article" date="2023" name="Mol. Phylogenet. Evol.">
        <title>Genome-scale phylogeny and comparative genomics of the fungal order Sordariales.</title>
        <authorList>
            <person name="Hensen N."/>
            <person name="Bonometti L."/>
            <person name="Westerberg I."/>
            <person name="Brannstrom I.O."/>
            <person name="Guillou S."/>
            <person name="Cros-Aarteil S."/>
            <person name="Calhoun S."/>
            <person name="Haridas S."/>
            <person name="Kuo A."/>
            <person name="Mondo S."/>
            <person name="Pangilinan J."/>
            <person name="Riley R."/>
            <person name="LaButti K."/>
            <person name="Andreopoulos B."/>
            <person name="Lipzen A."/>
            <person name="Chen C."/>
            <person name="Yan M."/>
            <person name="Daum C."/>
            <person name="Ng V."/>
            <person name="Clum A."/>
            <person name="Steindorff A."/>
            <person name="Ohm R.A."/>
            <person name="Martin F."/>
            <person name="Silar P."/>
            <person name="Natvig D.O."/>
            <person name="Lalanne C."/>
            <person name="Gautier V."/>
            <person name="Ament-Velasquez S.L."/>
            <person name="Kruys A."/>
            <person name="Hutchinson M.I."/>
            <person name="Powell A.J."/>
            <person name="Barry K."/>
            <person name="Miller A.N."/>
            <person name="Grigoriev I.V."/>
            <person name="Debuchy R."/>
            <person name="Gladieux P."/>
            <person name="Hiltunen Thoren M."/>
            <person name="Johannesson H."/>
        </authorList>
    </citation>
    <scope>NUCLEOTIDE SEQUENCE</scope>
    <source>
        <strain evidence="4">CBS 168.71</strain>
    </source>
</reference>
<dbReference type="InterPro" id="IPR025662">
    <property type="entry name" value="Sigma_54_int_dom_ATP-bd_1"/>
</dbReference>
<feature type="region of interest" description="Disordered" evidence="2">
    <location>
        <begin position="156"/>
        <end position="227"/>
    </location>
</feature>
<dbReference type="PROSITE" id="PS00675">
    <property type="entry name" value="SIGMA54_INTERACT_1"/>
    <property type="match status" value="1"/>
</dbReference>
<dbReference type="GeneID" id="87842603"/>
<dbReference type="Gene3D" id="3.40.50.300">
    <property type="entry name" value="P-loop containing nucleotide triphosphate hydrolases"/>
    <property type="match status" value="1"/>
</dbReference>
<dbReference type="Pfam" id="PF20571">
    <property type="entry name" value="DUF6780"/>
    <property type="match status" value="1"/>
</dbReference>
<gene>
    <name evidence="4" type="ORF">B0H64DRAFT_424677</name>
</gene>
<comment type="similarity">
    <text evidence="1">Belongs to the TRAFAC class TrmE-Era-EngA-EngB-Septin-like GTPase superfamily. Septin GTPase family.</text>
</comment>
<feature type="compositionally biased region" description="Basic residues" evidence="2">
    <location>
        <begin position="712"/>
        <end position="721"/>
    </location>
</feature>
<evidence type="ECO:0000313" key="5">
    <source>
        <dbReference type="Proteomes" id="UP001278766"/>
    </source>
</evidence>
<organism evidence="4 5">
    <name type="scientific">Chaetomium fimeti</name>
    <dbReference type="NCBI Taxonomy" id="1854472"/>
    <lineage>
        <taxon>Eukaryota</taxon>
        <taxon>Fungi</taxon>
        <taxon>Dikarya</taxon>
        <taxon>Ascomycota</taxon>
        <taxon>Pezizomycotina</taxon>
        <taxon>Sordariomycetes</taxon>
        <taxon>Sordariomycetidae</taxon>
        <taxon>Sordariales</taxon>
        <taxon>Chaetomiaceae</taxon>
        <taxon>Chaetomium</taxon>
    </lineage>
</organism>
<proteinExistence type="inferred from homology"/>
<feature type="compositionally biased region" description="Acidic residues" evidence="2">
    <location>
        <begin position="171"/>
        <end position="182"/>
    </location>
</feature>
<keyword evidence="5" id="KW-1185">Reference proteome</keyword>
<dbReference type="SUPFAM" id="SSF52540">
    <property type="entry name" value="P-loop containing nucleoside triphosphate hydrolases"/>
    <property type="match status" value="1"/>
</dbReference>
<feature type="compositionally biased region" description="Low complexity" evidence="2">
    <location>
        <begin position="130"/>
        <end position="143"/>
    </location>
</feature>
<dbReference type="InterPro" id="IPR030379">
    <property type="entry name" value="G_SEPTIN_dom"/>
</dbReference>
<name>A0AAE0LSS5_9PEZI</name>
<feature type="compositionally biased region" description="Polar residues" evidence="2">
    <location>
        <begin position="277"/>
        <end position="290"/>
    </location>
</feature>